<dbReference type="PANTHER" id="PTHR21064">
    <property type="entry name" value="AMINOGLYCOSIDE PHOSPHOTRANSFERASE DOMAIN-CONTAINING PROTEIN-RELATED"/>
    <property type="match status" value="1"/>
</dbReference>
<dbReference type="EMBL" id="CP090978">
    <property type="protein sequence ID" value="UJF33889.1"/>
    <property type="molecule type" value="Genomic_DNA"/>
</dbReference>
<dbReference type="PANTHER" id="PTHR21064:SF6">
    <property type="entry name" value="AMINOGLYCOSIDE PHOSPHOTRANSFERASE DOMAIN-CONTAINING PROTEIN"/>
    <property type="match status" value="1"/>
</dbReference>
<dbReference type="InterPro" id="IPR050249">
    <property type="entry name" value="Pseudomonas-type_ThrB"/>
</dbReference>
<comment type="similarity">
    <text evidence="1">Belongs to the pseudomonas-type ThrB family.</text>
</comment>
<evidence type="ECO:0000259" key="2">
    <source>
        <dbReference type="Pfam" id="PF01636"/>
    </source>
</evidence>
<dbReference type="RefSeq" id="WP_235120280.1">
    <property type="nucleotide sequence ID" value="NZ_CP090978.1"/>
</dbReference>
<name>A0ABY3SJL0_9BACL</name>
<evidence type="ECO:0000313" key="3">
    <source>
        <dbReference type="EMBL" id="UJF33889.1"/>
    </source>
</evidence>
<protein>
    <submittedName>
        <fullName evidence="3">Phosphotransferase</fullName>
    </submittedName>
</protein>
<feature type="domain" description="Aminoglycoside phosphotransferase" evidence="2">
    <location>
        <begin position="15"/>
        <end position="236"/>
    </location>
</feature>
<gene>
    <name evidence="3" type="ORF">L0M14_01110</name>
</gene>
<proteinExistence type="inferred from homology"/>
<dbReference type="Gene3D" id="3.90.1200.10">
    <property type="match status" value="1"/>
</dbReference>
<dbReference type="InterPro" id="IPR002575">
    <property type="entry name" value="Aminoglycoside_PTrfase"/>
</dbReference>
<evidence type="ECO:0000256" key="1">
    <source>
        <dbReference type="ARBA" id="ARBA00038240"/>
    </source>
</evidence>
<reference evidence="3 4" key="1">
    <citation type="journal article" date="2024" name="Int. J. Syst. Evol. Microbiol.">
        <title>Paenibacillus hexagrammi sp. nov., a novel bacterium isolated from the gut content of Hexagrammos agrammus.</title>
        <authorList>
            <person name="Jung H.K."/>
            <person name="Kim D.G."/>
            <person name="Zin H."/>
            <person name="Park J."/>
            <person name="Jung H."/>
            <person name="Kim Y.O."/>
            <person name="Kong H.J."/>
            <person name="Kim J.W."/>
            <person name="Kim Y.S."/>
        </authorList>
    </citation>
    <scope>NUCLEOTIDE SEQUENCE [LARGE SCALE GENOMIC DNA]</scope>
    <source>
        <strain evidence="3 4">YPD9-1</strain>
    </source>
</reference>
<dbReference type="InterPro" id="IPR011009">
    <property type="entry name" value="Kinase-like_dom_sf"/>
</dbReference>
<accession>A0ABY3SJL0</accession>
<dbReference type="SUPFAM" id="SSF56112">
    <property type="entry name" value="Protein kinase-like (PK-like)"/>
    <property type="match status" value="1"/>
</dbReference>
<dbReference type="Pfam" id="PF01636">
    <property type="entry name" value="APH"/>
    <property type="match status" value="1"/>
</dbReference>
<dbReference type="Proteomes" id="UP001649230">
    <property type="component" value="Chromosome"/>
</dbReference>
<organism evidence="3 4">
    <name type="scientific">Paenibacillus hexagrammi</name>
    <dbReference type="NCBI Taxonomy" id="2908839"/>
    <lineage>
        <taxon>Bacteria</taxon>
        <taxon>Bacillati</taxon>
        <taxon>Bacillota</taxon>
        <taxon>Bacilli</taxon>
        <taxon>Bacillales</taxon>
        <taxon>Paenibacillaceae</taxon>
        <taxon>Paenibacillus</taxon>
    </lineage>
</organism>
<evidence type="ECO:0000313" key="4">
    <source>
        <dbReference type="Proteomes" id="UP001649230"/>
    </source>
</evidence>
<keyword evidence="4" id="KW-1185">Reference proteome</keyword>
<sequence>MRACFGATVRTAVLNDQGWLNLKWRMETDNGLVFVKYYHPDRYKLHVNSRRRKALEHALQLQHGLSSAGVPCPDIFLFNGQCMQETPSGLCYAVSDWLDGRTVEAGSMNENQMYELGMATGHMHKWLQRIAPLDRPAWVPDKEAYMKEWQENWEKAQEAEDHLVIGWLERSRSIVDSLDFTMFAASPTGWLHWDLWVDNVLLHESGLVGIVDFDRMAMGYPEVDVARAILSGALRDGKLCSATAAAFMNGYRQYVQLDQSVLDRAMRMLYLIESIWWLRTEVRVESGLRGLLGRFVEEMHWIEDHWKVLPELLRL</sequence>